<reference evidence="1" key="1">
    <citation type="submission" date="2021-09" db="EMBL/GenBank/DDBJ databases">
        <authorList>
            <consortium name="AG Swart"/>
            <person name="Singh M."/>
            <person name="Singh A."/>
            <person name="Seah K."/>
            <person name="Emmerich C."/>
        </authorList>
    </citation>
    <scope>NUCLEOTIDE SEQUENCE</scope>
    <source>
        <strain evidence="1">ATCC30299</strain>
    </source>
</reference>
<evidence type="ECO:0000313" key="1">
    <source>
        <dbReference type="EMBL" id="CAG9335408.1"/>
    </source>
</evidence>
<proteinExistence type="predicted"/>
<dbReference type="Proteomes" id="UP001162131">
    <property type="component" value="Unassembled WGS sequence"/>
</dbReference>
<keyword evidence="2" id="KW-1185">Reference proteome</keyword>
<evidence type="ECO:0000313" key="2">
    <source>
        <dbReference type="Proteomes" id="UP001162131"/>
    </source>
</evidence>
<name>A0AAU9KAC4_9CILI</name>
<protein>
    <submittedName>
        <fullName evidence="1">Uncharacterized protein</fullName>
    </submittedName>
</protein>
<gene>
    <name evidence="1" type="ORF">BSTOLATCC_MIC63881</name>
</gene>
<accession>A0AAU9KAC4</accession>
<dbReference type="AlphaFoldDB" id="A0AAU9KAC4"/>
<comment type="caution">
    <text evidence="1">The sequence shown here is derived from an EMBL/GenBank/DDBJ whole genome shotgun (WGS) entry which is preliminary data.</text>
</comment>
<dbReference type="EMBL" id="CAJZBQ010000062">
    <property type="protein sequence ID" value="CAG9335408.1"/>
    <property type="molecule type" value="Genomic_DNA"/>
</dbReference>
<organism evidence="1 2">
    <name type="scientific">Blepharisma stoltei</name>
    <dbReference type="NCBI Taxonomy" id="1481888"/>
    <lineage>
        <taxon>Eukaryota</taxon>
        <taxon>Sar</taxon>
        <taxon>Alveolata</taxon>
        <taxon>Ciliophora</taxon>
        <taxon>Postciliodesmatophora</taxon>
        <taxon>Heterotrichea</taxon>
        <taxon>Heterotrichida</taxon>
        <taxon>Blepharismidae</taxon>
        <taxon>Blepharisma</taxon>
    </lineage>
</organism>
<sequence>MMKDIDMADVQDLYNDLSENRILDEDSSSIYQSISSINPQESQDSIKNDVNEIKKPGRKRDRDTQILSMFFTRKSKAGTPPKKEYLRCKLIRGHKRANRQIKDGVHPSKTIHKFDLANGKARDIWHTLQLHFFKNRYVLETESLTESGPTTDGKKKRGKEIIDKSTQKSFNTEYVKRYFLNEATKISFYYYVELIFADMNPDVLCDKFDFFCCKPLDHDASCTEKWTSLKIYLQKLMFEDLKLEPWRPEGESPLGGINGIPHNDLCMFNEELERVDIEKLEEIDLEDLIDSNMNYDWGDQEI</sequence>